<keyword evidence="1" id="KW-0646">Protease inhibitor</keyword>
<reference evidence="4 5" key="1">
    <citation type="submission" date="2017-01" db="EMBL/GenBank/DDBJ databases">
        <title>Bacillus cereus isolates.</title>
        <authorList>
            <person name="Beno S.M."/>
        </authorList>
    </citation>
    <scope>NUCLEOTIDE SEQUENCE [LARGE SCALE GENOMIC DNA]</scope>
    <source>
        <strain evidence="4 5">FSL H8-0485</strain>
    </source>
</reference>
<evidence type="ECO:0000313" key="5">
    <source>
        <dbReference type="Proteomes" id="UP000190906"/>
    </source>
</evidence>
<accession>A0A1S9TIW9</accession>
<dbReference type="AlphaFoldDB" id="A0A1S9TIW9"/>
<sequence>MQQVGLESNGQMLTLQVQKQLEILLPSNPTTGYMWVEIHKGDMKFFRLDSSDIITDGSIEQYGKGGHQRWLITSISPGQSDILFRYQQPWDDTTIDQTFQLTVVVSV</sequence>
<organism evidence="4 5">
    <name type="scientific">Bacillus cereus</name>
    <dbReference type="NCBI Taxonomy" id="1396"/>
    <lineage>
        <taxon>Bacteria</taxon>
        <taxon>Bacillati</taxon>
        <taxon>Bacillota</taxon>
        <taxon>Bacilli</taxon>
        <taxon>Bacillales</taxon>
        <taxon>Bacillaceae</taxon>
        <taxon>Bacillus</taxon>
        <taxon>Bacillus cereus group</taxon>
    </lineage>
</organism>
<evidence type="ECO:0000256" key="1">
    <source>
        <dbReference type="ARBA" id="ARBA00022690"/>
    </source>
</evidence>
<dbReference type="SUPFAM" id="SSF141066">
    <property type="entry name" value="ICP-like"/>
    <property type="match status" value="1"/>
</dbReference>
<dbReference type="PANTHER" id="PTHR36530:SF1">
    <property type="entry name" value="AMOEBIASIN-1"/>
    <property type="match status" value="1"/>
</dbReference>
<gene>
    <name evidence="4" type="ORF">BW897_24760</name>
</gene>
<evidence type="ECO:0000259" key="3">
    <source>
        <dbReference type="Pfam" id="PF09394"/>
    </source>
</evidence>
<dbReference type="InterPro" id="IPR052781">
    <property type="entry name" value="Cys_protease_inhibitor_I42"/>
</dbReference>
<dbReference type="InterPro" id="IPR018990">
    <property type="entry name" value="Prot_inh_I42_chagasin"/>
</dbReference>
<dbReference type="PANTHER" id="PTHR36530">
    <property type="entry name" value="INHIBITOR OF CYSTEINE PEPTIDASE"/>
    <property type="match status" value="1"/>
</dbReference>
<evidence type="ECO:0000256" key="2">
    <source>
        <dbReference type="ARBA" id="ARBA00022704"/>
    </source>
</evidence>
<name>A0A1S9TIW9_BACCE</name>
<keyword evidence="2" id="KW-0789">Thiol protease inhibitor</keyword>
<comment type="caution">
    <text evidence="4">The sequence shown here is derived from an EMBL/GenBank/DDBJ whole genome shotgun (WGS) entry which is preliminary data.</text>
</comment>
<protein>
    <recommendedName>
        <fullName evidence="3">Proteinase inhibitor I42 chagasin domain-containing protein</fullName>
    </recommendedName>
</protein>
<evidence type="ECO:0000313" key="4">
    <source>
        <dbReference type="EMBL" id="OOR09976.1"/>
    </source>
</evidence>
<dbReference type="Gene3D" id="2.60.40.2020">
    <property type="match status" value="1"/>
</dbReference>
<dbReference type="EMBL" id="MUAJ01000034">
    <property type="protein sequence ID" value="OOR09976.1"/>
    <property type="molecule type" value="Genomic_DNA"/>
</dbReference>
<dbReference type="Proteomes" id="UP000190906">
    <property type="component" value="Unassembled WGS sequence"/>
</dbReference>
<dbReference type="GO" id="GO:0004869">
    <property type="term" value="F:cysteine-type endopeptidase inhibitor activity"/>
    <property type="evidence" value="ECO:0007669"/>
    <property type="project" value="UniProtKB-KW"/>
</dbReference>
<feature type="domain" description="Proteinase inhibitor I42 chagasin" evidence="3">
    <location>
        <begin position="15"/>
        <end position="103"/>
    </location>
</feature>
<dbReference type="Pfam" id="PF09394">
    <property type="entry name" value="Inhibitor_I42"/>
    <property type="match status" value="1"/>
</dbReference>
<proteinExistence type="predicted"/>
<dbReference type="InterPro" id="IPR036331">
    <property type="entry name" value="Chagasin-like_sf"/>
</dbReference>